<dbReference type="Pfam" id="PF12833">
    <property type="entry name" value="HTH_18"/>
    <property type="match status" value="1"/>
</dbReference>
<dbReference type="InterPro" id="IPR018060">
    <property type="entry name" value="HTH_AraC"/>
</dbReference>
<dbReference type="InterPro" id="IPR020449">
    <property type="entry name" value="Tscrpt_reg_AraC-type_HTH"/>
</dbReference>
<evidence type="ECO:0000256" key="2">
    <source>
        <dbReference type="ARBA" id="ARBA00023125"/>
    </source>
</evidence>
<keyword evidence="6" id="KW-1185">Reference proteome</keyword>
<keyword evidence="2" id="KW-0238">DNA-binding</keyword>
<evidence type="ECO:0000313" key="6">
    <source>
        <dbReference type="Proteomes" id="UP000464577"/>
    </source>
</evidence>
<dbReference type="SUPFAM" id="SSF51215">
    <property type="entry name" value="Regulatory protein AraC"/>
    <property type="match status" value="1"/>
</dbReference>
<evidence type="ECO:0000256" key="3">
    <source>
        <dbReference type="ARBA" id="ARBA00023163"/>
    </source>
</evidence>
<dbReference type="SMART" id="SM00342">
    <property type="entry name" value="HTH_ARAC"/>
    <property type="match status" value="1"/>
</dbReference>
<evidence type="ECO:0000313" key="5">
    <source>
        <dbReference type="EMBL" id="QHV94242.1"/>
    </source>
</evidence>
<dbReference type="Pfam" id="PF02311">
    <property type="entry name" value="AraC_binding"/>
    <property type="match status" value="1"/>
</dbReference>
<dbReference type="PRINTS" id="PR00032">
    <property type="entry name" value="HTHARAC"/>
</dbReference>
<keyword evidence="3" id="KW-0804">Transcription</keyword>
<reference evidence="5 6" key="1">
    <citation type="submission" date="2019-11" db="EMBL/GenBank/DDBJ databases">
        <title>Spirosoma endbachense sp. nov., isolated from a natural salt meadow.</title>
        <authorList>
            <person name="Rojas J."/>
            <person name="Ambika Manirajan B."/>
            <person name="Ratering S."/>
            <person name="Suarez C."/>
            <person name="Geissler-Plaum R."/>
            <person name="Schnell S."/>
        </authorList>
    </citation>
    <scope>NUCLEOTIDE SEQUENCE [LARGE SCALE GENOMIC DNA]</scope>
    <source>
        <strain evidence="5 6">I-24</strain>
    </source>
</reference>
<accession>A0A6P1VQ47</accession>
<dbReference type="EMBL" id="CP045997">
    <property type="protein sequence ID" value="QHV94242.1"/>
    <property type="molecule type" value="Genomic_DNA"/>
</dbReference>
<name>A0A6P1VQ47_9BACT</name>
<dbReference type="Gene3D" id="1.10.10.60">
    <property type="entry name" value="Homeodomain-like"/>
    <property type="match status" value="1"/>
</dbReference>
<organism evidence="5 6">
    <name type="scientific">Spirosoma endbachense</name>
    <dbReference type="NCBI Taxonomy" id="2666025"/>
    <lineage>
        <taxon>Bacteria</taxon>
        <taxon>Pseudomonadati</taxon>
        <taxon>Bacteroidota</taxon>
        <taxon>Cytophagia</taxon>
        <taxon>Cytophagales</taxon>
        <taxon>Cytophagaceae</taxon>
        <taxon>Spirosoma</taxon>
    </lineage>
</organism>
<dbReference type="Proteomes" id="UP000464577">
    <property type="component" value="Chromosome"/>
</dbReference>
<evidence type="ECO:0000256" key="1">
    <source>
        <dbReference type="ARBA" id="ARBA00023015"/>
    </source>
</evidence>
<dbReference type="PANTHER" id="PTHR43280">
    <property type="entry name" value="ARAC-FAMILY TRANSCRIPTIONAL REGULATOR"/>
    <property type="match status" value="1"/>
</dbReference>
<gene>
    <name evidence="5" type="ORF">GJR95_04020</name>
</gene>
<evidence type="ECO:0000259" key="4">
    <source>
        <dbReference type="PROSITE" id="PS01124"/>
    </source>
</evidence>
<dbReference type="AlphaFoldDB" id="A0A6P1VQ47"/>
<dbReference type="GO" id="GO:0003700">
    <property type="term" value="F:DNA-binding transcription factor activity"/>
    <property type="evidence" value="ECO:0007669"/>
    <property type="project" value="InterPro"/>
</dbReference>
<dbReference type="GO" id="GO:0043565">
    <property type="term" value="F:sequence-specific DNA binding"/>
    <property type="evidence" value="ECO:0007669"/>
    <property type="project" value="InterPro"/>
</dbReference>
<proteinExistence type="predicted"/>
<dbReference type="InterPro" id="IPR009057">
    <property type="entry name" value="Homeodomain-like_sf"/>
</dbReference>
<feature type="domain" description="HTH araC/xylS-type" evidence="4">
    <location>
        <begin position="188"/>
        <end position="286"/>
    </location>
</feature>
<dbReference type="KEGG" id="senf:GJR95_04020"/>
<dbReference type="RefSeq" id="WP_162384664.1">
    <property type="nucleotide sequence ID" value="NZ_CP045997.1"/>
</dbReference>
<protein>
    <submittedName>
        <fullName evidence="5">Helix-turn-helix domain-containing protein</fullName>
    </submittedName>
</protein>
<dbReference type="InterPro" id="IPR003313">
    <property type="entry name" value="AraC-bd"/>
</dbReference>
<keyword evidence="1" id="KW-0805">Transcription regulation</keyword>
<dbReference type="SUPFAM" id="SSF46689">
    <property type="entry name" value="Homeodomain-like"/>
    <property type="match status" value="1"/>
</dbReference>
<dbReference type="PROSITE" id="PS01124">
    <property type="entry name" value="HTH_ARAC_FAMILY_2"/>
    <property type="match status" value="1"/>
</dbReference>
<sequence length="289" mass="33714">MPESIKTYDFKPGLSAEIELAAISAIFQQHQLNIIKPHRTDFYHIFWFTQGTPVHTVDFIPITLKPSTLLFINKNRVHFFDQTGNYDGWVLLFTDAFFARNTQDAQFLRNTILFHDLLEIPTIQLDEAQTDLTIIFQQMQHELAEPNDPVHASVLQNLVHNLLLLADRERRRQGFTEIKKGPDLDHTLHFTELMEKQFIRLRSVNQYAQQIGITERRLQQAIAKSVGKTPKQLIEERVLLEAKRLLVHTNQSIKEIGFMLGFDEPSNFSRFFRQQIGQTPAEFRKSFIV</sequence>
<dbReference type="InterPro" id="IPR037923">
    <property type="entry name" value="HTH-like"/>
</dbReference>
<dbReference type="PANTHER" id="PTHR43280:SF32">
    <property type="entry name" value="TRANSCRIPTIONAL REGULATORY PROTEIN"/>
    <property type="match status" value="1"/>
</dbReference>